<feature type="domain" description="Peptidase M15C" evidence="2">
    <location>
        <begin position="69"/>
        <end position="140"/>
    </location>
</feature>
<feature type="region of interest" description="Disordered" evidence="1">
    <location>
        <begin position="289"/>
        <end position="319"/>
    </location>
</feature>
<evidence type="ECO:0000259" key="2">
    <source>
        <dbReference type="Pfam" id="PF13539"/>
    </source>
</evidence>
<dbReference type="Pfam" id="PF13539">
    <property type="entry name" value="Peptidase_M15_4"/>
    <property type="match status" value="1"/>
</dbReference>
<feature type="compositionally biased region" description="Low complexity" evidence="1">
    <location>
        <begin position="289"/>
        <end position="298"/>
    </location>
</feature>
<comment type="caution">
    <text evidence="3">The sequence shown here is derived from an EMBL/GenBank/DDBJ whole genome shotgun (WGS) entry which is preliminary data.</text>
</comment>
<proteinExistence type="predicted"/>
<accession>A0ABS5T932</accession>
<gene>
    <name evidence="3" type="ORF">KIH74_01490</name>
</gene>
<evidence type="ECO:0000256" key="1">
    <source>
        <dbReference type="SAM" id="MobiDB-lite"/>
    </source>
</evidence>
<dbReference type="RefSeq" id="WP_214153626.1">
    <property type="nucleotide sequence ID" value="NZ_JAHBAY010000001.1"/>
</dbReference>
<dbReference type="Proteomes" id="UP001197247">
    <property type="component" value="Unassembled WGS sequence"/>
</dbReference>
<dbReference type="EMBL" id="JAHBAY010000001">
    <property type="protein sequence ID" value="MBT0767577.1"/>
    <property type="molecule type" value="Genomic_DNA"/>
</dbReference>
<protein>
    <submittedName>
        <fullName evidence="3">M15 family metallopeptidase</fullName>
    </submittedName>
</protein>
<keyword evidence="4" id="KW-1185">Reference proteome</keyword>
<sequence>MAEHSQNGWPVLSSNRLTWFSAAGGRFAAASSDVAFLARYLIERFDAEVENIDGRVLDDWSWADRNVRGSTSVISNHASATAWDLNALKHPRGARGTFTSARIARVHKILAGITDGKGHKIFRWGNDYVNATVDAMHFEINATKAQVKRARTVLEQRLEEEEDMKWTDQVKLTATDAKIWGGDYKEGEKVTFGLMVRYPTLARKTDAELRAFIAASAKRDAAMKAQLDTLITAVTALASGSSAEVSQAFAAGAGALQAEVARIDAEADSAQAALVSDAEIEADVAAAVAESEAAQIQEPTDDETPTTDVTQAERAPSNA</sequence>
<name>A0ABS5T932_9ACTN</name>
<organism evidence="3 4">
    <name type="scientific">Kineosporia corallincola</name>
    <dbReference type="NCBI Taxonomy" id="2835133"/>
    <lineage>
        <taxon>Bacteria</taxon>
        <taxon>Bacillati</taxon>
        <taxon>Actinomycetota</taxon>
        <taxon>Actinomycetes</taxon>
        <taxon>Kineosporiales</taxon>
        <taxon>Kineosporiaceae</taxon>
        <taxon>Kineosporia</taxon>
    </lineage>
</organism>
<dbReference type="InterPro" id="IPR039561">
    <property type="entry name" value="Peptidase_M15C"/>
</dbReference>
<reference evidence="3 4" key="1">
    <citation type="submission" date="2021-05" db="EMBL/GenBank/DDBJ databases">
        <title>Kineosporia and Streptomyces sp. nov. two new marine actinobacteria isolated from Coral.</title>
        <authorList>
            <person name="Buangrab K."/>
            <person name="Sutthacheep M."/>
            <person name="Yeemin T."/>
            <person name="Harunari E."/>
            <person name="Igarashi Y."/>
            <person name="Kanchanasin P."/>
            <person name="Tanasupawat S."/>
            <person name="Phongsopitanun W."/>
        </authorList>
    </citation>
    <scope>NUCLEOTIDE SEQUENCE [LARGE SCALE GENOMIC DNA]</scope>
    <source>
        <strain evidence="3 4">J2-2</strain>
    </source>
</reference>
<evidence type="ECO:0000313" key="3">
    <source>
        <dbReference type="EMBL" id="MBT0767577.1"/>
    </source>
</evidence>
<evidence type="ECO:0000313" key="4">
    <source>
        <dbReference type="Proteomes" id="UP001197247"/>
    </source>
</evidence>